<keyword evidence="1" id="KW-1133">Transmembrane helix</keyword>
<evidence type="ECO:0000256" key="1">
    <source>
        <dbReference type="SAM" id="Phobius"/>
    </source>
</evidence>
<feature type="transmembrane region" description="Helical" evidence="1">
    <location>
        <begin position="378"/>
        <end position="400"/>
    </location>
</feature>
<feature type="transmembrane region" description="Helical" evidence="1">
    <location>
        <begin position="22"/>
        <end position="46"/>
    </location>
</feature>
<evidence type="ECO:0000313" key="2">
    <source>
        <dbReference type="EMBL" id="UYP45685.1"/>
    </source>
</evidence>
<feature type="transmembrane region" description="Helical" evidence="1">
    <location>
        <begin position="92"/>
        <end position="113"/>
    </location>
</feature>
<keyword evidence="1" id="KW-0812">Transmembrane</keyword>
<dbReference type="PANTHER" id="PTHR11328">
    <property type="entry name" value="MAJOR FACILITATOR SUPERFAMILY DOMAIN-CONTAINING PROTEIN"/>
    <property type="match status" value="1"/>
</dbReference>
<evidence type="ECO:0008006" key="4">
    <source>
        <dbReference type="Google" id="ProtNLM"/>
    </source>
</evidence>
<organism evidence="2 3">
    <name type="scientific">Candidatus Lokiarchaeum ossiferum</name>
    <dbReference type="NCBI Taxonomy" id="2951803"/>
    <lineage>
        <taxon>Archaea</taxon>
        <taxon>Promethearchaeati</taxon>
        <taxon>Promethearchaeota</taxon>
        <taxon>Promethearchaeia</taxon>
        <taxon>Promethearchaeales</taxon>
        <taxon>Promethearchaeaceae</taxon>
        <taxon>Candidatus Lokiarchaeum</taxon>
    </lineage>
</organism>
<gene>
    <name evidence="2" type="ORF">NEF87_001970</name>
</gene>
<keyword evidence="1" id="KW-0472">Membrane</keyword>
<feature type="transmembrane region" description="Helical" evidence="1">
    <location>
        <begin position="191"/>
        <end position="213"/>
    </location>
</feature>
<feature type="transmembrane region" description="Helical" evidence="1">
    <location>
        <begin position="156"/>
        <end position="179"/>
    </location>
</feature>
<feature type="transmembrane region" description="Helical" evidence="1">
    <location>
        <begin position="277"/>
        <end position="294"/>
    </location>
</feature>
<feature type="transmembrane region" description="Helical" evidence="1">
    <location>
        <begin position="415"/>
        <end position="437"/>
    </location>
</feature>
<protein>
    <recommendedName>
        <fullName evidence="4">MFS transporter</fullName>
    </recommendedName>
</protein>
<dbReference type="EMBL" id="CP104013">
    <property type="protein sequence ID" value="UYP45685.1"/>
    <property type="molecule type" value="Genomic_DNA"/>
</dbReference>
<dbReference type="PANTHER" id="PTHR11328:SF24">
    <property type="entry name" value="MAJOR FACILITATOR SUPERFAMILY (MFS) PROFILE DOMAIN-CONTAINING PROTEIN"/>
    <property type="match status" value="1"/>
</dbReference>
<proteinExistence type="predicted"/>
<feature type="transmembrane region" description="Helical" evidence="1">
    <location>
        <begin position="306"/>
        <end position="329"/>
    </location>
</feature>
<feature type="transmembrane region" description="Helical" evidence="1">
    <location>
        <begin position="335"/>
        <end position="357"/>
    </location>
</feature>
<dbReference type="InterPro" id="IPR039672">
    <property type="entry name" value="MFS_2"/>
</dbReference>
<dbReference type="Gene3D" id="1.20.1250.20">
    <property type="entry name" value="MFS general substrate transporter like domains"/>
    <property type="match status" value="2"/>
</dbReference>
<feature type="transmembrane region" description="Helical" evidence="1">
    <location>
        <begin position="119"/>
        <end position="144"/>
    </location>
</feature>
<evidence type="ECO:0000313" key="3">
    <source>
        <dbReference type="Proteomes" id="UP001208689"/>
    </source>
</evidence>
<dbReference type="InterPro" id="IPR036259">
    <property type="entry name" value="MFS_trans_sf"/>
</dbReference>
<dbReference type="Proteomes" id="UP001208689">
    <property type="component" value="Chromosome"/>
</dbReference>
<dbReference type="SUPFAM" id="SSF103473">
    <property type="entry name" value="MFS general substrate transporter"/>
    <property type="match status" value="1"/>
</dbReference>
<name>A0ABY6HQ96_9ARCH</name>
<sequence>MGVQETSNLLLIDDKVSIKTKIAFGLSGASSSVMEGMVFGSITYFYNVKLLLDGGLIGIAWIIFGFWNALNDPILGIMQEKTQSKLGRRIPYIRYGSLFFGALFILSWIPLFGRSETALFINFILVLFLFDTIFTLVGLVNYSLPAEMAMTAKSRASISAYTTILGAIGVLISMVVPMILFTEGRDLPPSFYPTIIIIGLASTLIMFVSSFFLKENQYAQQEETLGFFESIKWCLKNKPFLINEVNFFFFQIAYTILTSAIFYYVDFVLELGGDQSFYPVIAVFITIFIAAGFISTKVEKWGLKKIYIGCLLFSGVMFFIAYFVGSYFIPGVIMMALIGFGIGGRMVTEGVIMADIIDFDETQTGKRRETTYAGVNALFIKPAISIGNWLYLKIFGIYGFNPESAVQGPDVKDGILLGFFLIPGIIMLISALAMKFYPLDGPEWKKKKIEMQLIHQQKEKDFLSILKKK</sequence>
<feature type="transmembrane region" description="Helical" evidence="1">
    <location>
        <begin position="245"/>
        <end position="265"/>
    </location>
</feature>
<dbReference type="Pfam" id="PF13347">
    <property type="entry name" value="MFS_2"/>
    <property type="match status" value="1"/>
</dbReference>
<feature type="transmembrane region" description="Helical" evidence="1">
    <location>
        <begin position="52"/>
        <end position="71"/>
    </location>
</feature>
<keyword evidence="3" id="KW-1185">Reference proteome</keyword>
<accession>A0ABY6HQ96</accession>
<reference evidence="2" key="1">
    <citation type="submission" date="2022-09" db="EMBL/GenBank/DDBJ databases">
        <title>Actin cytoskeleton and complex cell architecture in an #Asgard archaeon.</title>
        <authorList>
            <person name="Ponce Toledo R.I."/>
            <person name="Schleper C."/>
            <person name="Rodrigues Oliveira T."/>
            <person name="Wollweber F."/>
            <person name="Xu J."/>
            <person name="Rittmann S."/>
            <person name="Klingl A."/>
            <person name="Pilhofer M."/>
        </authorList>
    </citation>
    <scope>NUCLEOTIDE SEQUENCE</scope>
    <source>
        <strain evidence="2">B-35</strain>
    </source>
</reference>